<dbReference type="EMBL" id="JAEDAJ010000001">
    <property type="protein sequence ID" value="MBK0330547.1"/>
    <property type="molecule type" value="Genomic_DNA"/>
</dbReference>
<name>A0ABS1B7S4_9MICO</name>
<dbReference type="InterPro" id="IPR053924">
    <property type="entry name" value="RecX_HTH_2nd"/>
</dbReference>
<evidence type="ECO:0000256" key="4">
    <source>
        <dbReference type="ARBA" id="ARBA00022490"/>
    </source>
</evidence>
<comment type="subcellular location">
    <subcellularLocation>
        <location evidence="1 5">Cytoplasm</location>
    </subcellularLocation>
</comment>
<evidence type="ECO:0000256" key="1">
    <source>
        <dbReference type="ARBA" id="ARBA00004496"/>
    </source>
</evidence>
<comment type="similarity">
    <text evidence="2 5">Belongs to the RecX family.</text>
</comment>
<feature type="domain" description="RecX first three-helical" evidence="8">
    <location>
        <begin position="52"/>
        <end position="85"/>
    </location>
</feature>
<dbReference type="Proteomes" id="UP000612352">
    <property type="component" value="Unassembled WGS sequence"/>
</dbReference>
<protein>
    <recommendedName>
        <fullName evidence="3 5">Regulatory protein RecX</fullName>
    </recommendedName>
</protein>
<evidence type="ECO:0000259" key="7">
    <source>
        <dbReference type="Pfam" id="PF02631"/>
    </source>
</evidence>
<organism evidence="9 10">
    <name type="scientific">Brachybacterium halotolerans</name>
    <dbReference type="NCBI Taxonomy" id="2795215"/>
    <lineage>
        <taxon>Bacteria</taxon>
        <taxon>Bacillati</taxon>
        <taxon>Actinomycetota</taxon>
        <taxon>Actinomycetes</taxon>
        <taxon>Micrococcales</taxon>
        <taxon>Dermabacteraceae</taxon>
        <taxon>Brachybacterium</taxon>
    </lineage>
</organism>
<evidence type="ECO:0000313" key="9">
    <source>
        <dbReference type="EMBL" id="MBK0330547.1"/>
    </source>
</evidence>
<proteinExistence type="inferred from homology"/>
<evidence type="ECO:0000259" key="8">
    <source>
        <dbReference type="Pfam" id="PF21982"/>
    </source>
</evidence>
<reference evidence="9 10" key="1">
    <citation type="submission" date="2020-12" db="EMBL/GenBank/DDBJ databases">
        <title>Brachybacterium sp. MASK1Z-5, whole genome shotgun sequence.</title>
        <authorList>
            <person name="Tuo L."/>
        </authorList>
    </citation>
    <scope>NUCLEOTIDE SEQUENCE [LARGE SCALE GENOMIC DNA]</scope>
    <source>
        <strain evidence="9 10">MASK1Z-5</strain>
    </source>
</reference>
<keyword evidence="10" id="KW-1185">Reference proteome</keyword>
<dbReference type="Pfam" id="PF02631">
    <property type="entry name" value="RecX_HTH2"/>
    <property type="match status" value="1"/>
</dbReference>
<dbReference type="InterPro" id="IPR053926">
    <property type="entry name" value="RecX_HTH_1st"/>
</dbReference>
<evidence type="ECO:0000256" key="5">
    <source>
        <dbReference type="HAMAP-Rule" id="MF_01114"/>
    </source>
</evidence>
<dbReference type="HAMAP" id="MF_01114">
    <property type="entry name" value="RecX"/>
    <property type="match status" value="1"/>
</dbReference>
<comment type="caution">
    <text evidence="9">The sequence shown here is derived from an EMBL/GenBank/DDBJ whole genome shotgun (WGS) entry which is preliminary data.</text>
</comment>
<evidence type="ECO:0000313" key="10">
    <source>
        <dbReference type="Proteomes" id="UP000612352"/>
    </source>
</evidence>
<accession>A0ABS1B7S4</accession>
<dbReference type="Gene3D" id="1.10.10.10">
    <property type="entry name" value="Winged helix-like DNA-binding domain superfamily/Winged helix DNA-binding domain"/>
    <property type="match status" value="1"/>
</dbReference>
<dbReference type="InterPro" id="IPR003783">
    <property type="entry name" value="Regulatory_RecX"/>
</dbReference>
<feature type="domain" description="RecX second three-helical" evidence="7">
    <location>
        <begin position="93"/>
        <end position="134"/>
    </location>
</feature>
<feature type="region of interest" description="Disordered" evidence="6">
    <location>
        <begin position="23"/>
        <end position="42"/>
    </location>
</feature>
<gene>
    <name evidence="5" type="primary">recX</name>
    <name evidence="9" type="ORF">I8D64_03940</name>
</gene>
<evidence type="ECO:0000256" key="6">
    <source>
        <dbReference type="SAM" id="MobiDB-lite"/>
    </source>
</evidence>
<keyword evidence="4 5" id="KW-0963">Cytoplasm</keyword>
<evidence type="ECO:0000256" key="3">
    <source>
        <dbReference type="ARBA" id="ARBA00018111"/>
    </source>
</evidence>
<evidence type="ECO:0000256" key="2">
    <source>
        <dbReference type="ARBA" id="ARBA00009695"/>
    </source>
</evidence>
<sequence>MTPTHPTPAHRAPVQRDLAARTDEILARAPAEPTEAEREREKQVVSQCRYLMRLLSTRRRSAGEMSARLREREVPADVAHEVMQRIARADLIDDAAFARDWVTQRRELRGLADEALRRELEAKGVADADIDAALVAQAGTPQHAELEEEERCRELVRGRIAPESRRTDMGDRSERARMARRLEGYLRRRGYDGALIRRVVSSELLAATGR</sequence>
<dbReference type="RefSeq" id="WP_200501149.1">
    <property type="nucleotide sequence ID" value="NZ_JAEDAJ010000001.1"/>
</dbReference>
<dbReference type="PANTHER" id="PTHR33602:SF1">
    <property type="entry name" value="REGULATORY PROTEIN RECX FAMILY PROTEIN"/>
    <property type="match status" value="1"/>
</dbReference>
<dbReference type="InterPro" id="IPR036388">
    <property type="entry name" value="WH-like_DNA-bd_sf"/>
</dbReference>
<dbReference type="PANTHER" id="PTHR33602">
    <property type="entry name" value="REGULATORY PROTEIN RECX FAMILY PROTEIN"/>
    <property type="match status" value="1"/>
</dbReference>
<comment type="function">
    <text evidence="5">Modulates RecA activity.</text>
</comment>
<dbReference type="Pfam" id="PF21982">
    <property type="entry name" value="RecX_HTH1"/>
    <property type="match status" value="1"/>
</dbReference>